<evidence type="ECO:0000313" key="1">
    <source>
        <dbReference type="EMBL" id="PWN50084.1"/>
    </source>
</evidence>
<sequence length="155" mass="17860">MDQEAILTSILESFRKSLPLLAQHFQSRKAERRKSLMNGLAFGTAELVRMETAMTIEALYTHGNPSTSYQVRTRKNQFSIGTIRIFTFLLCLQIFENTVPQRQRALQADTRPVYQRMPRSRLYMGLFMTLFGVGIYGTTVGFYNMAWGKKRSSDN</sequence>
<proteinExistence type="predicted"/>
<accession>A0ACD0NW76</accession>
<protein>
    <submittedName>
        <fullName evidence="1">Uncharacterized protein</fullName>
    </submittedName>
</protein>
<reference evidence="1 2" key="1">
    <citation type="journal article" date="2018" name="Mol. Biol. Evol.">
        <title>Broad Genomic Sampling Reveals a Smut Pathogenic Ancestry of the Fungal Clade Ustilaginomycotina.</title>
        <authorList>
            <person name="Kijpornyongpan T."/>
            <person name="Mondo S.J."/>
            <person name="Barry K."/>
            <person name="Sandor L."/>
            <person name="Lee J."/>
            <person name="Lipzen A."/>
            <person name="Pangilinan J."/>
            <person name="LaButti K."/>
            <person name="Hainaut M."/>
            <person name="Henrissat B."/>
            <person name="Grigoriev I.V."/>
            <person name="Spatafora J.W."/>
            <person name="Aime M.C."/>
        </authorList>
    </citation>
    <scope>NUCLEOTIDE SEQUENCE [LARGE SCALE GENOMIC DNA]</scope>
    <source>
        <strain evidence="1 2">SA 807</strain>
    </source>
</reference>
<dbReference type="Proteomes" id="UP000245626">
    <property type="component" value="Unassembled WGS sequence"/>
</dbReference>
<evidence type="ECO:0000313" key="2">
    <source>
        <dbReference type="Proteomes" id="UP000245626"/>
    </source>
</evidence>
<organism evidence="1 2">
    <name type="scientific">Violaceomyces palustris</name>
    <dbReference type="NCBI Taxonomy" id="1673888"/>
    <lineage>
        <taxon>Eukaryota</taxon>
        <taxon>Fungi</taxon>
        <taxon>Dikarya</taxon>
        <taxon>Basidiomycota</taxon>
        <taxon>Ustilaginomycotina</taxon>
        <taxon>Ustilaginomycetes</taxon>
        <taxon>Violaceomycetales</taxon>
        <taxon>Violaceomycetaceae</taxon>
        <taxon>Violaceomyces</taxon>
    </lineage>
</organism>
<name>A0ACD0NW76_9BASI</name>
<keyword evidence="2" id="KW-1185">Reference proteome</keyword>
<gene>
    <name evidence="1" type="ORF">IE53DRAFT_380043</name>
</gene>
<dbReference type="EMBL" id="KZ819971">
    <property type="protein sequence ID" value="PWN50084.1"/>
    <property type="molecule type" value="Genomic_DNA"/>
</dbReference>